<feature type="compositionally biased region" description="Basic and acidic residues" evidence="1">
    <location>
        <begin position="96"/>
        <end position="108"/>
    </location>
</feature>
<organism evidence="2 3">
    <name type="scientific">Pyrenophora tritici-repentis (strain Pt-1C-BFP)</name>
    <name type="common">Wheat tan spot fungus</name>
    <name type="synonym">Drechslera tritici-repentis</name>
    <dbReference type="NCBI Taxonomy" id="426418"/>
    <lineage>
        <taxon>Eukaryota</taxon>
        <taxon>Fungi</taxon>
        <taxon>Dikarya</taxon>
        <taxon>Ascomycota</taxon>
        <taxon>Pezizomycotina</taxon>
        <taxon>Dothideomycetes</taxon>
        <taxon>Pleosporomycetidae</taxon>
        <taxon>Pleosporales</taxon>
        <taxon>Pleosporineae</taxon>
        <taxon>Pleosporaceae</taxon>
        <taxon>Pyrenophora</taxon>
    </lineage>
</organism>
<feature type="compositionally biased region" description="Low complexity" evidence="1">
    <location>
        <begin position="156"/>
        <end position="168"/>
    </location>
</feature>
<protein>
    <submittedName>
        <fullName evidence="2">Uncharacterized protein</fullName>
    </submittedName>
</protein>
<gene>
    <name evidence="2" type="ORF">PTRG_01533</name>
</gene>
<evidence type="ECO:0000313" key="3">
    <source>
        <dbReference type="Proteomes" id="UP000001471"/>
    </source>
</evidence>
<dbReference type="HOGENOM" id="CLU_937321_0_0_1"/>
<evidence type="ECO:0000313" key="2">
    <source>
        <dbReference type="EMBL" id="EDU40971.1"/>
    </source>
</evidence>
<dbReference type="EMBL" id="DS231615">
    <property type="protein sequence ID" value="EDU40971.1"/>
    <property type="molecule type" value="Genomic_DNA"/>
</dbReference>
<dbReference type="eggNOG" id="ENOG502SRN5">
    <property type="taxonomic scope" value="Eukaryota"/>
</dbReference>
<evidence type="ECO:0000256" key="1">
    <source>
        <dbReference type="SAM" id="MobiDB-lite"/>
    </source>
</evidence>
<proteinExistence type="predicted"/>
<feature type="region of interest" description="Disordered" evidence="1">
    <location>
        <begin position="154"/>
        <end position="183"/>
    </location>
</feature>
<feature type="region of interest" description="Disordered" evidence="1">
    <location>
        <begin position="94"/>
        <end position="142"/>
    </location>
</feature>
<dbReference type="OrthoDB" id="4120989at2759"/>
<dbReference type="AlphaFoldDB" id="B2VWH1"/>
<dbReference type="Proteomes" id="UP000001471">
    <property type="component" value="Unassembled WGS sequence"/>
</dbReference>
<name>B2VWH1_PYRTR</name>
<dbReference type="STRING" id="426418.B2VWH1"/>
<reference evidence="3" key="1">
    <citation type="journal article" date="2013" name="G3 (Bethesda)">
        <title>Comparative genomics of a plant-pathogenic fungus, Pyrenophora tritici-repentis, reveals transduplication and the impact of repeat elements on pathogenicity and population divergence.</title>
        <authorList>
            <person name="Manning V.A."/>
            <person name="Pandelova I."/>
            <person name="Dhillon B."/>
            <person name="Wilhelm L.J."/>
            <person name="Goodwin S.B."/>
            <person name="Berlin A.M."/>
            <person name="Figueroa M."/>
            <person name="Freitag M."/>
            <person name="Hane J.K."/>
            <person name="Henrissat B."/>
            <person name="Holman W.H."/>
            <person name="Kodira C.D."/>
            <person name="Martin J."/>
            <person name="Oliver R.P."/>
            <person name="Robbertse B."/>
            <person name="Schackwitz W."/>
            <person name="Schwartz D.C."/>
            <person name="Spatafora J.W."/>
            <person name="Turgeon B.G."/>
            <person name="Yandava C."/>
            <person name="Young S."/>
            <person name="Zhou S."/>
            <person name="Zeng Q."/>
            <person name="Grigoriev I.V."/>
            <person name="Ma L.-J."/>
            <person name="Ciuffetti L.M."/>
        </authorList>
    </citation>
    <scope>NUCLEOTIDE SEQUENCE [LARGE SCALE GENOMIC DNA]</scope>
    <source>
        <strain evidence="3">Pt-1C-BFP</strain>
    </source>
</reference>
<sequence>MDASTRLYKRLGEIPEDPNDPESLDDLIVCAFGAFERYYVCWKTKGGEFKSDSYDLPPALRDFLYPDPSSGITRDHASLQVVFGRGEEYFASDNNGKLEFKEPAETRKSLPPTSNGGDNDEEGGITNNNTKADRQALRRSRTVSFLRPLSEMSVRSDTSFGSETSSSGSGYGPGSGTGTDIDIENSTDELSIYINDNSAMYMRLPRPRPLLHLNTNLHIHLHININININLPTTQTPPNLHLNLHANHPPTNLNSHPPRRPPHKHLHALQLLVHANPLTWRLQRHIASLDVFLQRLR</sequence>
<accession>B2VWH1</accession>
<dbReference type="InParanoid" id="B2VWH1"/>